<comment type="caution">
    <text evidence="5">The sequence shown here is derived from an EMBL/GenBank/DDBJ whole genome shotgun (WGS) entry which is preliminary data.</text>
</comment>
<gene>
    <name evidence="5" type="ORF">EW145_g5726</name>
</gene>
<feature type="chain" id="PRO_5020606633" description="RlpA-like protein double-psi beta-barrel domain-containing protein" evidence="3">
    <location>
        <begin position="20"/>
        <end position="272"/>
    </location>
</feature>
<evidence type="ECO:0000256" key="2">
    <source>
        <dbReference type="SAM" id="MobiDB-lite"/>
    </source>
</evidence>
<evidence type="ECO:0000313" key="5">
    <source>
        <dbReference type="EMBL" id="THH04160.1"/>
    </source>
</evidence>
<protein>
    <recommendedName>
        <fullName evidence="4">RlpA-like protein double-psi beta-barrel domain-containing protein</fullName>
    </recommendedName>
</protein>
<dbReference type="PANTHER" id="PTHR31836">
    <property type="match status" value="1"/>
</dbReference>
<sequence length="272" mass="28094">MSALSKFFILSTLVLSAFTLTTPHVTRNLHQHHALVARKAVPDPMPAVGPYADLTVVKPRKLRRRSDTSRCAVKPSNSTSSVSSSAAPSSSLPPAVGVVAGPPSSSQAHSTQAPPPPPPPPSSQAAPPPPPPTSTHTPPPPSSTHAPAPSSSSSSSGNSPSYLLGQQTGQITFYADGLGACGITNSPSDKIAAVSEILFDSYPGYNGVNPNQNPVCGKSVTINYQGKSVTVKIVDRCTACAVTSLDLSTSAFDELADESIGRLFGATWTWND</sequence>
<dbReference type="SUPFAM" id="SSF50685">
    <property type="entry name" value="Barwin-like endoglucanases"/>
    <property type="match status" value="1"/>
</dbReference>
<organism evidence="5 6">
    <name type="scientific">Phellinidium pouzarii</name>
    <dbReference type="NCBI Taxonomy" id="167371"/>
    <lineage>
        <taxon>Eukaryota</taxon>
        <taxon>Fungi</taxon>
        <taxon>Dikarya</taxon>
        <taxon>Basidiomycota</taxon>
        <taxon>Agaricomycotina</taxon>
        <taxon>Agaricomycetes</taxon>
        <taxon>Hymenochaetales</taxon>
        <taxon>Hymenochaetaceae</taxon>
        <taxon>Phellinidium</taxon>
    </lineage>
</organism>
<evidence type="ECO:0000313" key="6">
    <source>
        <dbReference type="Proteomes" id="UP000308199"/>
    </source>
</evidence>
<reference evidence="5 6" key="1">
    <citation type="submission" date="2019-02" db="EMBL/GenBank/DDBJ databases">
        <title>Genome sequencing of the rare red list fungi Phellinidium pouzarii.</title>
        <authorList>
            <person name="Buettner E."/>
            <person name="Kellner H."/>
        </authorList>
    </citation>
    <scope>NUCLEOTIDE SEQUENCE [LARGE SCALE GENOMIC DNA]</scope>
    <source>
        <strain evidence="5 6">DSM 108285</strain>
    </source>
</reference>
<feature type="region of interest" description="Disordered" evidence="2">
    <location>
        <begin position="61"/>
        <end position="164"/>
    </location>
</feature>
<evidence type="ECO:0000259" key="4">
    <source>
        <dbReference type="Pfam" id="PF03330"/>
    </source>
</evidence>
<feature type="signal peptide" evidence="3">
    <location>
        <begin position="1"/>
        <end position="19"/>
    </location>
</feature>
<feature type="compositionally biased region" description="Pro residues" evidence="2">
    <location>
        <begin position="113"/>
        <end position="142"/>
    </location>
</feature>
<dbReference type="CDD" id="cd22191">
    <property type="entry name" value="DPBB_RlpA_EXP_N-like"/>
    <property type="match status" value="1"/>
</dbReference>
<feature type="domain" description="RlpA-like protein double-psi beta-barrel" evidence="4">
    <location>
        <begin position="216"/>
        <end position="261"/>
    </location>
</feature>
<dbReference type="InterPro" id="IPR036908">
    <property type="entry name" value="RlpA-like_sf"/>
</dbReference>
<dbReference type="InterPro" id="IPR009009">
    <property type="entry name" value="RlpA-like_DPBB"/>
</dbReference>
<name>A0A4S4L3S2_9AGAM</name>
<dbReference type="EMBL" id="SGPK01000370">
    <property type="protein sequence ID" value="THH04160.1"/>
    <property type="molecule type" value="Genomic_DNA"/>
</dbReference>
<dbReference type="PANTHER" id="PTHR31836:SF28">
    <property type="entry name" value="SRCR DOMAIN-CONTAINING PROTEIN-RELATED"/>
    <property type="match status" value="1"/>
</dbReference>
<feature type="compositionally biased region" description="Low complexity" evidence="2">
    <location>
        <begin position="143"/>
        <end position="156"/>
    </location>
</feature>
<evidence type="ECO:0000256" key="1">
    <source>
        <dbReference type="ARBA" id="ARBA00022729"/>
    </source>
</evidence>
<keyword evidence="1 3" id="KW-0732">Signal</keyword>
<dbReference type="AlphaFoldDB" id="A0A4S4L3S2"/>
<dbReference type="InterPro" id="IPR051477">
    <property type="entry name" value="Expansin_CellWall"/>
</dbReference>
<dbReference type="Proteomes" id="UP000308199">
    <property type="component" value="Unassembled WGS sequence"/>
</dbReference>
<dbReference type="OrthoDB" id="623670at2759"/>
<proteinExistence type="predicted"/>
<dbReference type="Gene3D" id="2.40.40.10">
    <property type="entry name" value="RlpA-like domain"/>
    <property type="match status" value="1"/>
</dbReference>
<accession>A0A4S4L3S2</accession>
<evidence type="ECO:0000256" key="3">
    <source>
        <dbReference type="SAM" id="SignalP"/>
    </source>
</evidence>
<keyword evidence="6" id="KW-1185">Reference proteome</keyword>
<dbReference type="Pfam" id="PF03330">
    <property type="entry name" value="DPBB_1"/>
    <property type="match status" value="1"/>
</dbReference>
<feature type="compositionally biased region" description="Low complexity" evidence="2">
    <location>
        <begin position="72"/>
        <end position="112"/>
    </location>
</feature>